<dbReference type="GO" id="GO:0008270">
    <property type="term" value="F:zinc ion binding"/>
    <property type="evidence" value="ECO:0007669"/>
    <property type="project" value="UniProtKB-KW"/>
</dbReference>
<dbReference type="SUPFAM" id="SSF57667">
    <property type="entry name" value="beta-beta-alpha zinc fingers"/>
    <property type="match status" value="2"/>
</dbReference>
<feature type="compositionally biased region" description="Polar residues" evidence="7">
    <location>
        <begin position="145"/>
        <end position="158"/>
    </location>
</feature>
<feature type="region of interest" description="Disordered" evidence="7">
    <location>
        <begin position="207"/>
        <end position="243"/>
    </location>
</feature>
<dbReference type="GO" id="GO:0000981">
    <property type="term" value="F:DNA-binding transcription factor activity, RNA polymerase II-specific"/>
    <property type="evidence" value="ECO:0007669"/>
    <property type="project" value="UniProtKB-ARBA"/>
</dbReference>
<evidence type="ECO:0000313" key="9">
    <source>
        <dbReference type="EMBL" id="RKU47474.1"/>
    </source>
</evidence>
<dbReference type="PROSITE" id="PS00028">
    <property type="entry name" value="ZINC_FINGER_C2H2_1"/>
    <property type="match status" value="4"/>
</dbReference>
<feature type="region of interest" description="Disordered" evidence="7">
    <location>
        <begin position="309"/>
        <end position="341"/>
    </location>
</feature>
<keyword evidence="3" id="KW-0677">Repeat</keyword>
<dbReference type="PANTHER" id="PTHR23235:SF120">
    <property type="entry name" value="KRUPPEL-LIKE FACTOR 15"/>
    <property type="match status" value="1"/>
</dbReference>
<feature type="domain" description="C2H2-type" evidence="8">
    <location>
        <begin position="106"/>
        <end position="141"/>
    </location>
</feature>
<keyword evidence="4 6" id="KW-0863">Zinc-finger</keyword>
<dbReference type="Proteomes" id="UP000275385">
    <property type="component" value="Unassembled WGS sequence"/>
</dbReference>
<comment type="similarity">
    <text evidence="1">Belongs to the krueppel C2H2-type zinc-finger protein family.</text>
</comment>
<dbReference type="OrthoDB" id="3437960at2759"/>
<dbReference type="Pfam" id="PF00096">
    <property type="entry name" value="zf-C2H2"/>
    <property type="match status" value="3"/>
</dbReference>
<keyword evidence="10" id="KW-1185">Reference proteome</keyword>
<dbReference type="EMBL" id="QVQW01000009">
    <property type="protein sequence ID" value="RKU47474.1"/>
    <property type="molecule type" value="Genomic_DNA"/>
</dbReference>
<evidence type="ECO:0000256" key="5">
    <source>
        <dbReference type="ARBA" id="ARBA00022833"/>
    </source>
</evidence>
<feature type="compositionally biased region" description="Basic and acidic residues" evidence="7">
    <location>
        <begin position="207"/>
        <end position="229"/>
    </location>
</feature>
<feature type="domain" description="C2H2-type" evidence="8">
    <location>
        <begin position="16"/>
        <end position="45"/>
    </location>
</feature>
<evidence type="ECO:0000256" key="6">
    <source>
        <dbReference type="PROSITE-ProRule" id="PRU00042"/>
    </source>
</evidence>
<keyword evidence="2" id="KW-0479">Metal-binding</keyword>
<evidence type="ECO:0000313" key="10">
    <source>
        <dbReference type="Proteomes" id="UP000275385"/>
    </source>
</evidence>
<feature type="compositionally biased region" description="Polar residues" evidence="7">
    <location>
        <begin position="315"/>
        <end position="331"/>
    </location>
</feature>
<evidence type="ECO:0000256" key="1">
    <source>
        <dbReference type="ARBA" id="ARBA00006991"/>
    </source>
</evidence>
<feature type="compositionally biased region" description="Basic residues" evidence="7">
    <location>
        <begin position="125"/>
        <end position="134"/>
    </location>
</feature>
<feature type="domain" description="C2H2-type" evidence="8">
    <location>
        <begin position="46"/>
        <end position="75"/>
    </location>
</feature>
<dbReference type="SMART" id="SM00355">
    <property type="entry name" value="ZnF_C2H2"/>
    <property type="match status" value="4"/>
</dbReference>
<feature type="compositionally biased region" description="Low complexity" evidence="7">
    <location>
        <begin position="422"/>
        <end position="458"/>
    </location>
</feature>
<dbReference type="FunFam" id="3.30.160.60:FF:002343">
    <property type="entry name" value="Zinc finger protein 33A"/>
    <property type="match status" value="1"/>
</dbReference>
<dbReference type="STRING" id="177199.A0A420YHW3"/>
<dbReference type="InterPro" id="IPR036236">
    <property type="entry name" value="Znf_C2H2_sf"/>
</dbReference>
<feature type="region of interest" description="Disordered" evidence="7">
    <location>
        <begin position="125"/>
        <end position="167"/>
    </location>
</feature>
<dbReference type="PROSITE" id="PS50157">
    <property type="entry name" value="ZINC_FINGER_C2H2_2"/>
    <property type="match status" value="4"/>
</dbReference>
<dbReference type="FunFam" id="3.30.160.60:FF:000125">
    <property type="entry name" value="Putative zinc finger protein 143"/>
    <property type="match status" value="1"/>
</dbReference>
<gene>
    <name evidence="9" type="ORF">DL546_009378</name>
</gene>
<protein>
    <recommendedName>
        <fullName evidence="8">C2H2-type domain-containing protein</fullName>
    </recommendedName>
</protein>
<feature type="region of interest" description="Disordered" evidence="7">
    <location>
        <begin position="358"/>
        <end position="458"/>
    </location>
</feature>
<dbReference type="InterPro" id="IPR013087">
    <property type="entry name" value="Znf_C2H2_type"/>
</dbReference>
<feature type="domain" description="C2H2-type" evidence="8">
    <location>
        <begin position="76"/>
        <end position="105"/>
    </location>
</feature>
<evidence type="ECO:0000256" key="4">
    <source>
        <dbReference type="ARBA" id="ARBA00022771"/>
    </source>
</evidence>
<dbReference type="GO" id="GO:0000978">
    <property type="term" value="F:RNA polymerase II cis-regulatory region sequence-specific DNA binding"/>
    <property type="evidence" value="ECO:0007669"/>
    <property type="project" value="TreeGrafter"/>
</dbReference>
<evidence type="ECO:0000259" key="8">
    <source>
        <dbReference type="PROSITE" id="PS50157"/>
    </source>
</evidence>
<reference evidence="9 10" key="1">
    <citation type="submission" date="2018-08" db="EMBL/GenBank/DDBJ databases">
        <title>Draft genome of the lignicolous fungus Coniochaeta pulveracea.</title>
        <authorList>
            <person name="Borstlap C.J."/>
            <person name="De Witt R.N."/>
            <person name="Botha A."/>
            <person name="Volschenk H."/>
        </authorList>
    </citation>
    <scope>NUCLEOTIDE SEQUENCE [LARGE SCALE GENOMIC DNA]</scope>
    <source>
        <strain evidence="9 10">CAB683</strain>
    </source>
</reference>
<keyword evidence="5" id="KW-0862">Zinc</keyword>
<organism evidence="9 10">
    <name type="scientific">Coniochaeta pulveracea</name>
    <dbReference type="NCBI Taxonomy" id="177199"/>
    <lineage>
        <taxon>Eukaryota</taxon>
        <taxon>Fungi</taxon>
        <taxon>Dikarya</taxon>
        <taxon>Ascomycota</taxon>
        <taxon>Pezizomycotina</taxon>
        <taxon>Sordariomycetes</taxon>
        <taxon>Sordariomycetidae</taxon>
        <taxon>Coniochaetales</taxon>
        <taxon>Coniochaetaceae</taxon>
        <taxon>Coniochaeta</taxon>
    </lineage>
</organism>
<dbReference type="PANTHER" id="PTHR23235">
    <property type="entry name" value="KRUEPPEL-LIKE TRANSCRIPTION FACTOR"/>
    <property type="match status" value="1"/>
</dbReference>
<dbReference type="AlphaFoldDB" id="A0A420YHW3"/>
<feature type="region of interest" description="Disordered" evidence="7">
    <location>
        <begin position="265"/>
        <end position="297"/>
    </location>
</feature>
<dbReference type="FunFam" id="3.30.160.60:FF:000002">
    <property type="entry name" value="Zinc finger protein 1 homolog"/>
    <property type="match status" value="1"/>
</dbReference>
<evidence type="ECO:0000256" key="3">
    <source>
        <dbReference type="ARBA" id="ARBA00022737"/>
    </source>
</evidence>
<accession>A0A420YHW3</accession>
<evidence type="ECO:0000256" key="2">
    <source>
        <dbReference type="ARBA" id="ARBA00022723"/>
    </source>
</evidence>
<dbReference type="Gene3D" id="3.30.160.60">
    <property type="entry name" value="Classic Zinc Finger"/>
    <property type="match status" value="4"/>
</dbReference>
<comment type="caution">
    <text evidence="9">The sequence shown here is derived from an EMBL/GenBank/DDBJ whole genome shotgun (WGS) entry which is preliminary data.</text>
</comment>
<feature type="compositionally biased region" description="Low complexity" evidence="7">
    <location>
        <begin position="370"/>
        <end position="384"/>
    </location>
</feature>
<name>A0A420YHW3_9PEZI</name>
<proteinExistence type="inferred from homology"/>
<sequence length="516" mass="58030">MELMELVENEPTARPFQCNWQACNKSFNRKSDLQRHYRIHTNERPYQCTAMGCGKSFIQRSALTVHIRTHTGEKPHQCKHSNCGKRFSDSSSLARHRRIHTGKRPYKCGHDGCLKSFCRKTTMVKHQRRSHQRGVHSSELDDCTSESGSDESPTTPKSGSVPWAPPAMSLMGHGGHVLHRAASYADFGHHMGSYGIQPHHPYDQRHDVSSGGAHEFHGMPHHPHQDQHQHHPPPPTLHTQDHGHMLRGAPSMAQQHPYYVTEQSNPGVATMHTNPPPPHPTATSMAPHYHQMQPHQGAERLSLEIPYAPAPGMSANIQSSPSSFSVDSTRSPNPPNGFYTHAPAAQTATYALHTASPVEPQQHRHHHQQQHIQHTLQPQHQAQQQPPPSQQPPQLVAYPGQMAPQPHVMTQPSQVPPPPPHQQHQGQQQQQQQQQVLEARQQPQHHQLHPAEQYQPPQAQPVVEEAGWYAAYQPPMEVTTIHQIPTYGSTLYDPWGLKSDYDDPSIQMPSARIESM</sequence>
<evidence type="ECO:0000256" key="7">
    <source>
        <dbReference type="SAM" id="MobiDB-lite"/>
    </source>
</evidence>